<dbReference type="AlphaFoldDB" id="A0A2M8LSD0"/>
<protein>
    <submittedName>
        <fullName evidence="7">ABC transporter substrate-binding protein</fullName>
    </submittedName>
</protein>
<feature type="compositionally biased region" description="Low complexity" evidence="5">
    <location>
        <begin position="53"/>
        <end position="62"/>
    </location>
</feature>
<organism evidence="7 8">
    <name type="scientific">Streptomyces carminius</name>
    <dbReference type="NCBI Taxonomy" id="2665496"/>
    <lineage>
        <taxon>Bacteria</taxon>
        <taxon>Bacillati</taxon>
        <taxon>Actinomycetota</taxon>
        <taxon>Actinomycetes</taxon>
        <taxon>Kitasatosporales</taxon>
        <taxon>Streptomycetaceae</taxon>
        <taxon>Streptomyces</taxon>
    </lineage>
</organism>
<dbReference type="GO" id="GO:1901678">
    <property type="term" value="P:iron coordination entity transport"/>
    <property type="evidence" value="ECO:0007669"/>
    <property type="project" value="UniProtKB-ARBA"/>
</dbReference>
<comment type="subcellular location">
    <subcellularLocation>
        <location evidence="1">Cell envelope</location>
    </subcellularLocation>
</comment>
<dbReference type="GO" id="GO:0030288">
    <property type="term" value="C:outer membrane-bounded periplasmic space"/>
    <property type="evidence" value="ECO:0007669"/>
    <property type="project" value="TreeGrafter"/>
</dbReference>
<evidence type="ECO:0000259" key="6">
    <source>
        <dbReference type="PROSITE" id="PS50983"/>
    </source>
</evidence>
<feature type="domain" description="Fe/B12 periplasmic-binding" evidence="6">
    <location>
        <begin position="80"/>
        <end position="355"/>
    </location>
</feature>
<evidence type="ECO:0000313" key="8">
    <source>
        <dbReference type="Proteomes" id="UP000230407"/>
    </source>
</evidence>
<dbReference type="SUPFAM" id="SSF53807">
    <property type="entry name" value="Helical backbone' metal receptor"/>
    <property type="match status" value="1"/>
</dbReference>
<gene>
    <name evidence="7" type="ORF">CUT44_24370</name>
</gene>
<comment type="caution">
    <text evidence="7">The sequence shown here is derived from an EMBL/GenBank/DDBJ whole genome shotgun (WGS) entry which is preliminary data.</text>
</comment>
<evidence type="ECO:0000256" key="5">
    <source>
        <dbReference type="SAM" id="MobiDB-lite"/>
    </source>
</evidence>
<dbReference type="InterPro" id="IPR002491">
    <property type="entry name" value="ABC_transptr_periplasmic_BD"/>
</dbReference>
<feature type="compositionally biased region" description="Gly residues" evidence="5">
    <location>
        <begin position="43"/>
        <end position="52"/>
    </location>
</feature>
<evidence type="ECO:0000256" key="3">
    <source>
        <dbReference type="ARBA" id="ARBA00022448"/>
    </source>
</evidence>
<dbReference type="InterPro" id="IPR006311">
    <property type="entry name" value="TAT_signal"/>
</dbReference>
<accession>A0A2M8LSD0</accession>
<evidence type="ECO:0000256" key="4">
    <source>
        <dbReference type="ARBA" id="ARBA00022729"/>
    </source>
</evidence>
<evidence type="ECO:0000313" key="7">
    <source>
        <dbReference type="EMBL" id="PJE94838.1"/>
    </source>
</evidence>
<keyword evidence="4" id="KW-0732">Signal</keyword>
<dbReference type="PROSITE" id="PS51318">
    <property type="entry name" value="TAT"/>
    <property type="match status" value="1"/>
</dbReference>
<evidence type="ECO:0000256" key="2">
    <source>
        <dbReference type="ARBA" id="ARBA00008814"/>
    </source>
</evidence>
<dbReference type="Proteomes" id="UP000230407">
    <property type="component" value="Unassembled WGS sequence"/>
</dbReference>
<evidence type="ECO:0000256" key="1">
    <source>
        <dbReference type="ARBA" id="ARBA00004196"/>
    </source>
</evidence>
<dbReference type="InterPro" id="IPR051313">
    <property type="entry name" value="Bact_iron-sidero_bind"/>
</dbReference>
<sequence>MNDPGPLSPAVPASRPSRRLSRRGLLAAGGALGLGAFLTACGDEGGSSGSSEGGASKQGSGSWSFEDDRGETVKADSTPKKIVAFTGTAAALHDYGVECTGVFGPTRLANGEPDPQAGELDVDKVTVLGNVWGEFNVEKYAALGPELLVTNMYEQDALWYVPDESKDKILSLAPSVGIMVARTSLSDVLGRYTALASSLGADLKARKVTDAKKSFEDASERLRRAAKGKRGLKVLAASASADLLYVSDPAAYADLTYFKELGVELITPGKTEGGFFENLSWENADKYRADVILLDNRTSALQPEALTGKPTWTRLPAVKADQVVPWASEPRFSHAGCAPLIDALAEALEGAEKTV</sequence>
<name>A0A2M8LSD0_9ACTN</name>
<proteinExistence type="inferred from homology"/>
<keyword evidence="3" id="KW-0813">Transport</keyword>
<dbReference type="Gene3D" id="3.40.50.1980">
    <property type="entry name" value="Nitrogenase molybdenum iron protein domain"/>
    <property type="match status" value="2"/>
</dbReference>
<keyword evidence="8" id="KW-1185">Reference proteome</keyword>
<dbReference type="EMBL" id="PGGW01000067">
    <property type="protein sequence ID" value="PJE94838.1"/>
    <property type="molecule type" value="Genomic_DNA"/>
</dbReference>
<dbReference type="PROSITE" id="PS50983">
    <property type="entry name" value="FE_B12_PBP"/>
    <property type="match status" value="1"/>
</dbReference>
<feature type="region of interest" description="Disordered" evidence="5">
    <location>
        <begin position="1"/>
        <end position="22"/>
    </location>
</feature>
<comment type="similarity">
    <text evidence="2">Belongs to the bacterial solute-binding protein 8 family.</text>
</comment>
<dbReference type="PANTHER" id="PTHR30532:SF24">
    <property type="entry name" value="FERRIC ENTEROBACTIN-BINDING PERIPLASMIC PROTEIN FEPB"/>
    <property type="match status" value="1"/>
</dbReference>
<feature type="region of interest" description="Disordered" evidence="5">
    <location>
        <begin position="43"/>
        <end position="74"/>
    </location>
</feature>
<dbReference type="PANTHER" id="PTHR30532">
    <property type="entry name" value="IRON III DICITRATE-BINDING PERIPLASMIC PROTEIN"/>
    <property type="match status" value="1"/>
</dbReference>
<reference evidence="7 8" key="1">
    <citation type="submission" date="2017-11" db="EMBL/GenBank/DDBJ databases">
        <title>Streptomyces carmine sp. nov., a novel actinomycete isolated from Sophora alopecuroides in Xinjiang, China.</title>
        <authorList>
            <person name="Wang Y."/>
            <person name="Luo X."/>
            <person name="Wan C."/>
            <person name="Zhang L."/>
        </authorList>
    </citation>
    <scope>NUCLEOTIDE SEQUENCE [LARGE SCALE GENOMIC DNA]</scope>
    <source>
        <strain evidence="7 8">TRM SA0054</strain>
    </source>
</reference>
<dbReference type="Pfam" id="PF01497">
    <property type="entry name" value="Peripla_BP_2"/>
    <property type="match status" value="1"/>
</dbReference>
<dbReference type="RefSeq" id="WP_100204095.1">
    <property type="nucleotide sequence ID" value="NZ_PGGW01000067.1"/>
</dbReference>